<evidence type="ECO:0008006" key="3">
    <source>
        <dbReference type="Google" id="ProtNLM"/>
    </source>
</evidence>
<gene>
    <name evidence="1" type="ORF">FC64_GL000274</name>
</gene>
<proteinExistence type="predicted"/>
<organism evidence="1 2">
    <name type="scientific">Ligilactobacillus araffinosus DSM 20653</name>
    <dbReference type="NCBI Taxonomy" id="1423820"/>
    <lineage>
        <taxon>Bacteria</taxon>
        <taxon>Bacillati</taxon>
        <taxon>Bacillota</taxon>
        <taxon>Bacilli</taxon>
        <taxon>Lactobacillales</taxon>
        <taxon>Lactobacillaceae</taxon>
        <taxon>Ligilactobacillus</taxon>
    </lineage>
</organism>
<dbReference type="STRING" id="1423820.FC64_GL000274"/>
<name>A0A0R1ZFF1_9LACO</name>
<evidence type="ECO:0000313" key="1">
    <source>
        <dbReference type="EMBL" id="KRM53591.1"/>
    </source>
</evidence>
<dbReference type="PANTHER" id="PTHR33795">
    <property type="entry name" value="INSERTION ELEMENT IS150 PROTEIN INSJ"/>
    <property type="match status" value="1"/>
</dbReference>
<evidence type="ECO:0000313" key="2">
    <source>
        <dbReference type="Proteomes" id="UP000051291"/>
    </source>
</evidence>
<dbReference type="InterPro" id="IPR002514">
    <property type="entry name" value="Transposase_8"/>
</dbReference>
<dbReference type="EMBL" id="AYYZ01000001">
    <property type="protein sequence ID" value="KRM53591.1"/>
    <property type="molecule type" value="Genomic_DNA"/>
</dbReference>
<dbReference type="GO" id="GO:0006313">
    <property type="term" value="P:DNA transposition"/>
    <property type="evidence" value="ECO:0007669"/>
    <property type="project" value="InterPro"/>
</dbReference>
<sequence>MYQKGYGYSSIKEIYPIEKGYFHYLVRILKRYGISWLDRPRHKWSKEEKLNAINRVLIDHETKINVALDLGLSSDGMLSNWIRDYQKNGYNVIDKPIGRPRKRTITRRNQKEIKPENKKIKELEKELLYLRAENAYLKALRELAINDQKKQK</sequence>
<dbReference type="Pfam" id="PF01527">
    <property type="entry name" value="HTH_Tnp_1"/>
    <property type="match status" value="1"/>
</dbReference>
<dbReference type="InterPro" id="IPR009057">
    <property type="entry name" value="Homeodomain-like_sf"/>
</dbReference>
<dbReference type="InterPro" id="IPR052057">
    <property type="entry name" value="IS150/IS1296_orfA-like"/>
</dbReference>
<dbReference type="PANTHER" id="PTHR33795:SF1">
    <property type="entry name" value="INSERTION ELEMENT IS150 PROTEIN INSJ"/>
    <property type="match status" value="1"/>
</dbReference>
<dbReference type="GO" id="GO:0003677">
    <property type="term" value="F:DNA binding"/>
    <property type="evidence" value="ECO:0007669"/>
    <property type="project" value="InterPro"/>
</dbReference>
<comment type="caution">
    <text evidence="1">The sequence shown here is derived from an EMBL/GenBank/DDBJ whole genome shotgun (WGS) entry which is preliminary data.</text>
</comment>
<dbReference type="GO" id="GO:0004803">
    <property type="term" value="F:transposase activity"/>
    <property type="evidence" value="ECO:0007669"/>
    <property type="project" value="InterPro"/>
</dbReference>
<protein>
    <recommendedName>
        <fullName evidence="3">Transposase</fullName>
    </recommendedName>
</protein>
<dbReference type="SUPFAM" id="SSF46689">
    <property type="entry name" value="Homeodomain-like"/>
    <property type="match status" value="1"/>
</dbReference>
<dbReference type="Proteomes" id="UP000051291">
    <property type="component" value="Unassembled WGS sequence"/>
</dbReference>
<accession>A0A0R1ZFF1</accession>
<keyword evidence="2" id="KW-1185">Reference proteome</keyword>
<dbReference type="PATRIC" id="fig|1423820.4.peg.275"/>
<dbReference type="AlphaFoldDB" id="A0A0R1ZFF1"/>
<reference evidence="1 2" key="1">
    <citation type="journal article" date="2015" name="Genome Announc.">
        <title>Expanding the biotechnology potential of lactobacilli through comparative genomics of 213 strains and associated genera.</title>
        <authorList>
            <person name="Sun Z."/>
            <person name="Harris H.M."/>
            <person name="McCann A."/>
            <person name="Guo C."/>
            <person name="Argimon S."/>
            <person name="Zhang W."/>
            <person name="Yang X."/>
            <person name="Jeffery I.B."/>
            <person name="Cooney J.C."/>
            <person name="Kagawa T.F."/>
            <person name="Liu W."/>
            <person name="Song Y."/>
            <person name="Salvetti E."/>
            <person name="Wrobel A."/>
            <person name="Rasinkangas P."/>
            <person name="Parkhill J."/>
            <person name="Rea M.C."/>
            <person name="O'Sullivan O."/>
            <person name="Ritari J."/>
            <person name="Douillard F.P."/>
            <person name="Paul Ross R."/>
            <person name="Yang R."/>
            <person name="Briner A.E."/>
            <person name="Felis G.E."/>
            <person name="de Vos W.M."/>
            <person name="Barrangou R."/>
            <person name="Klaenhammer T.R."/>
            <person name="Caufield P.W."/>
            <person name="Cui Y."/>
            <person name="Zhang H."/>
            <person name="O'Toole P.W."/>
        </authorList>
    </citation>
    <scope>NUCLEOTIDE SEQUENCE [LARGE SCALE GENOMIC DNA]</scope>
    <source>
        <strain evidence="1 2">DSM 20653</strain>
    </source>
</reference>